<feature type="transmembrane region" description="Helical" evidence="1">
    <location>
        <begin position="164"/>
        <end position="182"/>
    </location>
</feature>
<feature type="transmembrane region" description="Helical" evidence="1">
    <location>
        <begin position="7"/>
        <end position="25"/>
    </location>
</feature>
<dbReference type="PANTHER" id="PTHR31552:SF31">
    <property type="entry name" value="SERPENTINE RECEPTOR CLASS GAMMA"/>
    <property type="match status" value="1"/>
</dbReference>
<dbReference type="EMBL" id="BTRK01000005">
    <property type="protein sequence ID" value="GMR54469.1"/>
    <property type="molecule type" value="Genomic_DNA"/>
</dbReference>
<keyword evidence="1" id="KW-0472">Membrane</keyword>
<accession>A0AAN5D157</accession>
<keyword evidence="1" id="KW-0812">Transmembrane</keyword>
<evidence type="ECO:0000313" key="2">
    <source>
        <dbReference type="EMBL" id="GMR54469.1"/>
    </source>
</evidence>
<reference evidence="3" key="1">
    <citation type="submission" date="2022-10" db="EMBL/GenBank/DDBJ databases">
        <title>Genome assembly of Pristionchus species.</title>
        <authorList>
            <person name="Yoshida K."/>
            <person name="Sommer R.J."/>
        </authorList>
    </citation>
    <scope>NUCLEOTIDE SEQUENCE [LARGE SCALE GENOMIC DNA]</scope>
    <source>
        <strain evidence="3">RS5460</strain>
    </source>
</reference>
<proteinExistence type="predicted"/>
<dbReference type="Proteomes" id="UP001328107">
    <property type="component" value="Unassembled WGS sequence"/>
</dbReference>
<feature type="transmembrane region" description="Helical" evidence="1">
    <location>
        <begin position="73"/>
        <end position="92"/>
    </location>
</feature>
<comment type="caution">
    <text evidence="2">The sequence shown here is derived from an EMBL/GenBank/DDBJ whole genome shotgun (WGS) entry which is preliminary data.</text>
</comment>
<dbReference type="PANTHER" id="PTHR31552">
    <property type="entry name" value="SERPENTINE RECEPTOR CLASS GAMMA"/>
    <property type="match status" value="1"/>
</dbReference>
<gene>
    <name evidence="2" type="ORF">PMAYCL1PPCAC_24664</name>
</gene>
<keyword evidence="3" id="KW-1185">Reference proteome</keyword>
<evidence type="ECO:0000313" key="3">
    <source>
        <dbReference type="Proteomes" id="UP001328107"/>
    </source>
</evidence>
<protein>
    <recommendedName>
        <fullName evidence="4">G protein-coupled receptor</fullName>
    </recommendedName>
</protein>
<evidence type="ECO:0000256" key="1">
    <source>
        <dbReference type="SAM" id="Phobius"/>
    </source>
</evidence>
<dbReference type="AlphaFoldDB" id="A0AAN5D157"/>
<sequence>MALAMDILDYGLLVVNLYVLLRIGISRDDEFKSPFFYWFLVTGIASSISVVGFIIAVRFTFPEEQAWGFKFGDIMNAICVTFATIGKTIISFHRYSVMLNASLVENIWSSRMSYILTCIVFIISIATCSSAFWCGLTYKVVENVTVVVYLDDACILVQKSRSSVIYFLFVIVALTALTRREFVKIGRLAQNSTKTLIMIFQISETCS</sequence>
<organism evidence="2 3">
    <name type="scientific">Pristionchus mayeri</name>
    <dbReference type="NCBI Taxonomy" id="1317129"/>
    <lineage>
        <taxon>Eukaryota</taxon>
        <taxon>Metazoa</taxon>
        <taxon>Ecdysozoa</taxon>
        <taxon>Nematoda</taxon>
        <taxon>Chromadorea</taxon>
        <taxon>Rhabditida</taxon>
        <taxon>Rhabditina</taxon>
        <taxon>Diplogasteromorpha</taxon>
        <taxon>Diplogasteroidea</taxon>
        <taxon>Neodiplogasteridae</taxon>
        <taxon>Pristionchus</taxon>
    </lineage>
</organism>
<feature type="transmembrane region" description="Helical" evidence="1">
    <location>
        <begin position="37"/>
        <end position="61"/>
    </location>
</feature>
<evidence type="ECO:0008006" key="4">
    <source>
        <dbReference type="Google" id="ProtNLM"/>
    </source>
</evidence>
<feature type="transmembrane region" description="Helical" evidence="1">
    <location>
        <begin position="112"/>
        <end position="133"/>
    </location>
</feature>
<name>A0AAN5D157_9BILA</name>
<keyword evidence="1" id="KW-1133">Transmembrane helix</keyword>